<dbReference type="PRINTS" id="PR00153">
    <property type="entry name" value="CSAPPISMRASE"/>
</dbReference>
<keyword evidence="2 3" id="KW-0413">Isomerase</keyword>
<dbReference type="EC" id="5.2.1.8" evidence="3"/>
<dbReference type="GO" id="GO:0016853">
    <property type="term" value="F:isomerase activity"/>
    <property type="evidence" value="ECO:0007669"/>
    <property type="project" value="UniProtKB-KW"/>
</dbReference>
<dbReference type="Pfam" id="PF00160">
    <property type="entry name" value="Pro_isomerase"/>
    <property type="match status" value="1"/>
</dbReference>
<dbReference type="PROSITE" id="PS50072">
    <property type="entry name" value="CSA_PPIASE_2"/>
    <property type="match status" value="1"/>
</dbReference>
<dbReference type="CDD" id="cd00317">
    <property type="entry name" value="cyclophilin"/>
    <property type="match status" value="1"/>
</dbReference>
<accession>A0ABQ8UTS2</accession>
<evidence type="ECO:0000313" key="5">
    <source>
        <dbReference type="EMBL" id="KAJ4460759.1"/>
    </source>
</evidence>
<dbReference type="Gene3D" id="2.40.100.10">
    <property type="entry name" value="Cyclophilin-like"/>
    <property type="match status" value="1"/>
</dbReference>
<evidence type="ECO:0000256" key="3">
    <source>
        <dbReference type="RuleBase" id="RU363019"/>
    </source>
</evidence>
<organism evidence="5 6">
    <name type="scientific">Paratrimastix pyriformis</name>
    <dbReference type="NCBI Taxonomy" id="342808"/>
    <lineage>
        <taxon>Eukaryota</taxon>
        <taxon>Metamonada</taxon>
        <taxon>Preaxostyla</taxon>
        <taxon>Paratrimastigidae</taxon>
        <taxon>Paratrimastix</taxon>
    </lineage>
</organism>
<evidence type="ECO:0000313" key="6">
    <source>
        <dbReference type="Proteomes" id="UP001141327"/>
    </source>
</evidence>
<gene>
    <name evidence="5" type="ORF">PAPYR_2997</name>
</gene>
<proteinExistence type="inferred from homology"/>
<comment type="similarity">
    <text evidence="3">Belongs to the cyclophilin-type PPIase family.</text>
</comment>
<name>A0ABQ8UTS2_9EUKA</name>
<keyword evidence="1 3" id="KW-0697">Rotamase</keyword>
<dbReference type="Proteomes" id="UP001141327">
    <property type="component" value="Unassembled WGS sequence"/>
</dbReference>
<dbReference type="PANTHER" id="PTHR45625">
    <property type="entry name" value="PEPTIDYL-PROLYL CIS-TRANS ISOMERASE-RELATED"/>
    <property type="match status" value="1"/>
</dbReference>
<dbReference type="PANTHER" id="PTHR45625:SF4">
    <property type="entry name" value="PEPTIDYLPROLYL ISOMERASE DOMAIN AND WD REPEAT-CONTAINING PROTEIN 1"/>
    <property type="match status" value="1"/>
</dbReference>
<sequence>MSRPAILFSTTQGNIKVLLREDAAPNHCRVMKALVQSGAYNGCCFYRAEPGFVVQGGLRAASGETKQSPHGGIPLEYRLPNRRGTVTMARWEDPTSATSEFFINLGENTHLDRTSNSGWGLGFTVWGEVIEGMDVAERIAQLPTQIQGGLKMLRAPVTINSAQLCTV</sequence>
<dbReference type="EMBL" id="JAPMOS010000011">
    <property type="protein sequence ID" value="KAJ4460759.1"/>
    <property type="molecule type" value="Genomic_DNA"/>
</dbReference>
<evidence type="ECO:0000256" key="1">
    <source>
        <dbReference type="ARBA" id="ARBA00023110"/>
    </source>
</evidence>
<dbReference type="SUPFAM" id="SSF50891">
    <property type="entry name" value="Cyclophilin-like"/>
    <property type="match status" value="1"/>
</dbReference>
<dbReference type="InterPro" id="IPR044666">
    <property type="entry name" value="Cyclophilin_A-like"/>
</dbReference>
<protein>
    <recommendedName>
        <fullName evidence="3">Peptidyl-prolyl cis-trans isomerase</fullName>
        <shortName evidence="3">PPIase</shortName>
        <ecNumber evidence="3">5.2.1.8</ecNumber>
    </recommendedName>
</protein>
<dbReference type="InterPro" id="IPR002130">
    <property type="entry name" value="Cyclophilin-type_PPIase_dom"/>
</dbReference>
<comment type="function">
    <text evidence="3">PPIases accelerate the folding of proteins. It catalyzes the cis-trans isomerization of proline imidic peptide bonds in oligopeptides.</text>
</comment>
<comment type="caution">
    <text evidence="5">The sequence shown here is derived from an EMBL/GenBank/DDBJ whole genome shotgun (WGS) entry which is preliminary data.</text>
</comment>
<reference evidence="5" key="1">
    <citation type="journal article" date="2022" name="bioRxiv">
        <title>Genomics of Preaxostyla Flagellates Illuminates Evolutionary Transitions and the Path Towards Mitochondrial Loss.</title>
        <authorList>
            <person name="Novak L.V.F."/>
            <person name="Treitli S.C."/>
            <person name="Pyrih J."/>
            <person name="Halakuc P."/>
            <person name="Pipaliya S.V."/>
            <person name="Vacek V."/>
            <person name="Brzon O."/>
            <person name="Soukal P."/>
            <person name="Eme L."/>
            <person name="Dacks J.B."/>
            <person name="Karnkowska A."/>
            <person name="Elias M."/>
            <person name="Hampl V."/>
        </authorList>
    </citation>
    <scope>NUCLEOTIDE SEQUENCE</scope>
    <source>
        <strain evidence="5">RCP-MX</strain>
    </source>
</reference>
<feature type="domain" description="PPIase cyclophilin-type" evidence="4">
    <location>
        <begin position="13"/>
        <end position="164"/>
    </location>
</feature>
<dbReference type="InterPro" id="IPR029000">
    <property type="entry name" value="Cyclophilin-like_dom_sf"/>
</dbReference>
<keyword evidence="6" id="KW-1185">Reference proteome</keyword>
<comment type="catalytic activity">
    <reaction evidence="3">
        <text>[protein]-peptidylproline (omega=180) = [protein]-peptidylproline (omega=0)</text>
        <dbReference type="Rhea" id="RHEA:16237"/>
        <dbReference type="Rhea" id="RHEA-COMP:10747"/>
        <dbReference type="Rhea" id="RHEA-COMP:10748"/>
        <dbReference type="ChEBI" id="CHEBI:83833"/>
        <dbReference type="ChEBI" id="CHEBI:83834"/>
        <dbReference type="EC" id="5.2.1.8"/>
    </reaction>
</comment>
<evidence type="ECO:0000256" key="2">
    <source>
        <dbReference type="ARBA" id="ARBA00023235"/>
    </source>
</evidence>
<evidence type="ECO:0000259" key="4">
    <source>
        <dbReference type="PROSITE" id="PS50072"/>
    </source>
</evidence>